<evidence type="ECO:0000256" key="1">
    <source>
        <dbReference type="ARBA" id="ARBA00022741"/>
    </source>
</evidence>
<dbReference type="GO" id="GO:0005524">
    <property type="term" value="F:ATP binding"/>
    <property type="evidence" value="ECO:0007669"/>
    <property type="project" value="UniProtKB-KW"/>
</dbReference>
<sequence length="598" mass="67234">MLIDSSSLSIGIHLGDTGAYFSYCSDCRIKNSMVTAATPCHNATTMPCYVYYSDSTHLIEEASKLRNYIHPFMDAKRQIGLIFDKDKDSQFPPGQCWPFDVVDKDSLPYIQETRKAVDNDLASGMLSPQAISYLVYEQAKMDAEILLGPLFVVGSVIFPHHWNIEQEMDIMDKEGGGMYFPFSVSEPEAAAIAYRLEMPPNKNRYAIVFHLSGNALTITHLLIMSESRFDVLGMVSDRHFGGDTFTDRLVEHSAKEFERMYNKDLRNDSNAVRKLWSACEKAKVVLSSAHQASIEVASLFEGMDFSLSISRSVFEDLNQDVFSHIRRKLDSLLKSSNGKNVSDQWGYIDVGKADIAHFNDDESKPTWILGRIRLSQRSCGKYHTFWSPQEVTAFGAAMVAFQYIKSDPPGICCFPERSLARSIGLEITEGVMTPVLWRNADLPASQVILLTTVADNQTSVLLRIFEGERLRTKDNLLLGEVILTLHRTPLAPRGALEIQVTFAVSRDHHLLVMAPLISSYPSSSLSVALKEVDRLMEKNSDQEHELNERQLEMDKEYVALAQANAHQRIFDSTSQQVMVHPNQVNYCAASIHSCYVIP</sequence>
<dbReference type="Gene3D" id="3.30.30.30">
    <property type="match status" value="1"/>
</dbReference>
<dbReference type="SUPFAM" id="SSF53067">
    <property type="entry name" value="Actin-like ATPase domain"/>
    <property type="match status" value="1"/>
</dbReference>
<name>A0A9P3HCV8_9FUNG</name>
<dbReference type="Gene3D" id="3.30.420.40">
    <property type="match status" value="2"/>
</dbReference>
<dbReference type="Gene3D" id="3.90.640.10">
    <property type="entry name" value="Actin, Chain A, domain 4"/>
    <property type="match status" value="1"/>
</dbReference>
<keyword evidence="2 3" id="KW-0067">ATP-binding</keyword>
<comment type="similarity">
    <text evidence="3">Belongs to the heat shock protein 70 family.</text>
</comment>
<dbReference type="SUPFAM" id="SSF100920">
    <property type="entry name" value="Heat shock protein 70kD (HSP70), peptide-binding domain"/>
    <property type="match status" value="1"/>
</dbReference>
<dbReference type="PANTHER" id="PTHR19375">
    <property type="entry name" value="HEAT SHOCK PROTEIN 70KDA"/>
    <property type="match status" value="1"/>
</dbReference>
<gene>
    <name evidence="5" type="ORF">EMPS_06743</name>
</gene>
<dbReference type="InterPro" id="IPR029047">
    <property type="entry name" value="HSP70_peptide-bd_sf"/>
</dbReference>
<dbReference type="FunFam" id="3.90.640.10:FF:000002">
    <property type="entry name" value="Heat shock 70 kDa"/>
    <property type="match status" value="1"/>
</dbReference>
<dbReference type="Pfam" id="PF00012">
    <property type="entry name" value="HSP70"/>
    <property type="match status" value="2"/>
</dbReference>
<organism evidence="5 6">
    <name type="scientific">Entomortierella parvispora</name>
    <dbReference type="NCBI Taxonomy" id="205924"/>
    <lineage>
        <taxon>Eukaryota</taxon>
        <taxon>Fungi</taxon>
        <taxon>Fungi incertae sedis</taxon>
        <taxon>Mucoromycota</taxon>
        <taxon>Mortierellomycotina</taxon>
        <taxon>Mortierellomycetes</taxon>
        <taxon>Mortierellales</taxon>
        <taxon>Mortierellaceae</taxon>
        <taxon>Entomortierella</taxon>
    </lineage>
</organism>
<evidence type="ECO:0000313" key="5">
    <source>
        <dbReference type="EMBL" id="GJJ74385.1"/>
    </source>
</evidence>
<dbReference type="GO" id="GO:0140662">
    <property type="term" value="F:ATP-dependent protein folding chaperone"/>
    <property type="evidence" value="ECO:0007669"/>
    <property type="project" value="InterPro"/>
</dbReference>
<keyword evidence="4" id="KW-0175">Coiled coil</keyword>
<protein>
    <submittedName>
        <fullName evidence="5">Uncharacterized protein</fullName>
    </submittedName>
</protein>
<reference evidence="5" key="2">
    <citation type="journal article" date="2022" name="Microbiol. Resour. Announc.">
        <title>Whole-Genome Sequence of Entomortierella parvispora E1425, a Mucoromycotan Fungus Associated with Burkholderiaceae-Related Endosymbiotic Bacteria.</title>
        <authorList>
            <person name="Herlambang A."/>
            <person name="Guo Y."/>
            <person name="Takashima Y."/>
            <person name="Narisawa K."/>
            <person name="Ohta H."/>
            <person name="Nishizawa T."/>
        </authorList>
    </citation>
    <scope>NUCLEOTIDE SEQUENCE</scope>
    <source>
        <strain evidence="5">E1425</strain>
    </source>
</reference>
<dbReference type="Proteomes" id="UP000827284">
    <property type="component" value="Unassembled WGS sequence"/>
</dbReference>
<comment type="caution">
    <text evidence="5">The sequence shown here is derived from an EMBL/GenBank/DDBJ whole genome shotgun (WGS) entry which is preliminary data.</text>
</comment>
<keyword evidence="1 3" id="KW-0547">Nucleotide-binding</keyword>
<proteinExistence type="inferred from homology"/>
<accession>A0A9P3HCV8</accession>
<dbReference type="InterPro" id="IPR013126">
    <property type="entry name" value="Hsp_70_fam"/>
</dbReference>
<keyword evidence="6" id="KW-1185">Reference proteome</keyword>
<dbReference type="AlphaFoldDB" id="A0A9P3HCV8"/>
<evidence type="ECO:0000256" key="3">
    <source>
        <dbReference type="RuleBase" id="RU003322"/>
    </source>
</evidence>
<evidence type="ECO:0000313" key="6">
    <source>
        <dbReference type="Proteomes" id="UP000827284"/>
    </source>
</evidence>
<evidence type="ECO:0000256" key="2">
    <source>
        <dbReference type="ARBA" id="ARBA00022840"/>
    </source>
</evidence>
<dbReference type="InterPro" id="IPR043129">
    <property type="entry name" value="ATPase_NBD"/>
</dbReference>
<reference evidence="5" key="1">
    <citation type="submission" date="2021-11" db="EMBL/GenBank/DDBJ databases">
        <authorList>
            <person name="Herlambang A."/>
            <person name="Guo Y."/>
            <person name="Takashima Y."/>
            <person name="Nishizawa T."/>
        </authorList>
    </citation>
    <scope>NUCLEOTIDE SEQUENCE</scope>
    <source>
        <strain evidence="5">E1425</strain>
    </source>
</reference>
<dbReference type="EMBL" id="BQFW01000009">
    <property type="protein sequence ID" value="GJJ74385.1"/>
    <property type="molecule type" value="Genomic_DNA"/>
</dbReference>
<evidence type="ECO:0000256" key="4">
    <source>
        <dbReference type="SAM" id="Coils"/>
    </source>
</evidence>
<feature type="coiled-coil region" evidence="4">
    <location>
        <begin position="525"/>
        <end position="552"/>
    </location>
</feature>
<dbReference type="Gene3D" id="2.60.34.10">
    <property type="entry name" value="Substrate Binding Domain Of DNAk, Chain A, domain 1"/>
    <property type="match status" value="1"/>
</dbReference>